<evidence type="ECO:0000259" key="11">
    <source>
        <dbReference type="Pfam" id="PF17941"/>
    </source>
</evidence>
<evidence type="ECO:0000256" key="5">
    <source>
        <dbReference type="ARBA" id="ARBA00022840"/>
    </source>
</evidence>
<evidence type="ECO:0000256" key="2">
    <source>
        <dbReference type="ARBA" id="ARBA00022679"/>
    </source>
</evidence>
<dbReference type="RefSeq" id="WP_123210030.1">
    <property type="nucleotide sequence ID" value="NZ_RJVO01000001.1"/>
</dbReference>
<dbReference type="Pfam" id="PF17941">
    <property type="entry name" value="PP_kinase_C_1"/>
    <property type="match status" value="1"/>
</dbReference>
<dbReference type="Pfam" id="PF02503">
    <property type="entry name" value="PP_kinase"/>
    <property type="match status" value="1"/>
</dbReference>
<evidence type="ECO:0000256" key="4">
    <source>
        <dbReference type="ARBA" id="ARBA00022777"/>
    </source>
</evidence>
<dbReference type="InterPro" id="IPR036832">
    <property type="entry name" value="PPK_N_dom_sf"/>
</dbReference>
<dbReference type="Gene3D" id="3.30.870.10">
    <property type="entry name" value="Endonuclease Chain A"/>
    <property type="match status" value="2"/>
</dbReference>
<dbReference type="CDD" id="cd09168">
    <property type="entry name" value="PLDc_PaPPK1_C2_like"/>
    <property type="match status" value="1"/>
</dbReference>
<dbReference type="NCBIfam" id="NF003921">
    <property type="entry name" value="PRK05443.2-2"/>
    <property type="match status" value="1"/>
</dbReference>
<keyword evidence="3 6" id="KW-0547">Nucleotide-binding</keyword>
<dbReference type="GO" id="GO:0006799">
    <property type="term" value="P:polyphosphate biosynthetic process"/>
    <property type="evidence" value="ECO:0007669"/>
    <property type="project" value="UniProtKB-UniRule"/>
</dbReference>
<accession>A0A3N0VK88</accession>
<feature type="binding site" evidence="6">
    <location>
        <position position="375"/>
    </location>
    <ligand>
        <name>Mg(2+)</name>
        <dbReference type="ChEBI" id="CHEBI:18420"/>
    </ligand>
</feature>
<dbReference type="PIRSF" id="PIRSF015589">
    <property type="entry name" value="PP_kinase"/>
    <property type="match status" value="1"/>
</dbReference>
<dbReference type="AlphaFoldDB" id="A0A3N0VK88"/>
<comment type="cofactor">
    <cofactor evidence="6">
        <name>Mg(2+)</name>
        <dbReference type="ChEBI" id="CHEBI:18420"/>
    </cofactor>
</comment>
<keyword evidence="13" id="KW-1185">Reference proteome</keyword>
<evidence type="ECO:0000256" key="6">
    <source>
        <dbReference type="HAMAP-Rule" id="MF_00347"/>
    </source>
</evidence>
<dbReference type="PANTHER" id="PTHR30218:SF0">
    <property type="entry name" value="POLYPHOSPHATE KINASE"/>
    <property type="match status" value="1"/>
</dbReference>
<evidence type="ECO:0000256" key="3">
    <source>
        <dbReference type="ARBA" id="ARBA00022741"/>
    </source>
</evidence>
<evidence type="ECO:0000259" key="10">
    <source>
        <dbReference type="Pfam" id="PF13090"/>
    </source>
</evidence>
<evidence type="ECO:0000313" key="13">
    <source>
        <dbReference type="Proteomes" id="UP000282106"/>
    </source>
</evidence>
<dbReference type="NCBIfam" id="NF003918">
    <property type="entry name" value="PRK05443.1-2"/>
    <property type="match status" value="1"/>
</dbReference>
<evidence type="ECO:0000259" key="8">
    <source>
        <dbReference type="Pfam" id="PF02503"/>
    </source>
</evidence>
<comment type="similarity">
    <text evidence="6 7">Belongs to the polyphosphate kinase 1 (PPK1) family.</text>
</comment>
<dbReference type="PANTHER" id="PTHR30218">
    <property type="entry name" value="POLYPHOSPHATE KINASE"/>
    <property type="match status" value="1"/>
</dbReference>
<dbReference type="InterPro" id="IPR041108">
    <property type="entry name" value="PP_kinase_C_1"/>
</dbReference>
<dbReference type="SUPFAM" id="SSF143724">
    <property type="entry name" value="PHP14-like"/>
    <property type="match status" value="1"/>
</dbReference>
<comment type="caution">
    <text evidence="12">The sequence shown here is derived from an EMBL/GenBank/DDBJ whole genome shotgun (WGS) entry which is preliminary data.</text>
</comment>
<dbReference type="InterPro" id="IPR025200">
    <property type="entry name" value="PPK_C_dom2"/>
</dbReference>
<sequence>MSLKPAELFLNRELSLLQFNRRVLAQSLDDSVPLLERLKFLCIASSNLDEFFEIRVAGIKQQMKTGVQQRSTDGLQPAELFKLISDEAHALVEEQYRAFNEVVIPELEQAGIRFLRRAAWTAEVDAWLRNFFLTELLPVLSPIGLDPAHPFPRILNKSLNFIVSLSGKDAFGRNTGLAIVQAPRALPRLIRIPQKVSEGKDDFVFLSSVIHAYVDELFPGMEASGCYQFRVTRNSDLLVDEQEAEDLLEELEDVLEQRQWGDTVRLEIAHNCPGDMQQYLMEVLQLSEADIYRCNGPVNLMRLMAVPDLVERPDLKYPPFTQKLPKWSQGDLFAAIREKDRLLHHPYDAFTPVVELLRQSAKDANVLAIKQTLYRTGAKSPVVDALVEAARNGKEVTVVVELRARFDEADNIDLAERLQEVGAHVVYGVVGYKTHAKMMLIVRREESGLRNYVHLATGNYHLRTSRLYTDYGLMTADAEICKDVHTVFHQLTSLGKAAKMHRLLQSPFTMASGMHAKIEREITHAKAGKPARIVAKMNALVEPEMIGRLYAASQAGVKIQLVVRGMCSLRPGVKGLSEHIEVHSVIGRFLEHHRTFYFENGGDPEVYLSSADWMERNLFRRVEIAFPLLDKKVRAEVTEQLMAYAEDRAQSWELRADGRYERLGGGGKGVQTRLLEALTGYEAAEAKVVNQMLKPRGARRKK</sequence>
<dbReference type="GO" id="GO:0008976">
    <property type="term" value="F:polyphosphate kinase activity"/>
    <property type="evidence" value="ECO:0007669"/>
    <property type="project" value="UniProtKB-UniRule"/>
</dbReference>
<dbReference type="FunCoup" id="A0A3N0VK88">
    <property type="interactions" value="262"/>
</dbReference>
<dbReference type="SUPFAM" id="SSF140356">
    <property type="entry name" value="PPK N-terminal domain-like"/>
    <property type="match status" value="1"/>
</dbReference>
<feature type="binding site" evidence="6">
    <location>
        <position position="405"/>
    </location>
    <ligand>
        <name>Mg(2+)</name>
        <dbReference type="ChEBI" id="CHEBI:18420"/>
    </ligand>
</feature>
<keyword evidence="1 6" id="KW-0597">Phosphoprotein</keyword>
<evidence type="ECO:0000256" key="1">
    <source>
        <dbReference type="ARBA" id="ARBA00022553"/>
    </source>
</evidence>
<feature type="binding site" evidence="6">
    <location>
        <position position="592"/>
    </location>
    <ligand>
        <name>ATP</name>
        <dbReference type="ChEBI" id="CHEBI:30616"/>
    </ligand>
</feature>
<comment type="function">
    <text evidence="6 7">Catalyzes the reversible transfer of the terminal phosphate of ATP to form a long-chain polyphosphate (polyP).</text>
</comment>
<comment type="catalytic activity">
    <reaction evidence="6 7">
        <text>[phosphate](n) + ATP = [phosphate](n+1) + ADP</text>
        <dbReference type="Rhea" id="RHEA:19573"/>
        <dbReference type="Rhea" id="RHEA-COMP:9859"/>
        <dbReference type="Rhea" id="RHEA-COMP:14280"/>
        <dbReference type="ChEBI" id="CHEBI:16838"/>
        <dbReference type="ChEBI" id="CHEBI:30616"/>
        <dbReference type="ChEBI" id="CHEBI:456216"/>
        <dbReference type="EC" id="2.7.4.1"/>
    </reaction>
</comment>
<proteinExistence type="inferred from homology"/>
<dbReference type="Gene3D" id="1.20.58.310">
    <property type="entry name" value="Polyphosphate kinase N-terminal domain"/>
    <property type="match status" value="1"/>
</dbReference>
<feature type="binding site" evidence="6">
    <location>
        <position position="468"/>
    </location>
    <ligand>
        <name>ATP</name>
        <dbReference type="ChEBI" id="CHEBI:30616"/>
    </ligand>
</feature>
<dbReference type="HAMAP" id="MF_00347">
    <property type="entry name" value="Polyphosphate_kinase"/>
    <property type="match status" value="1"/>
</dbReference>
<comment type="PTM">
    <text evidence="6 7">An intermediate of this reaction is the autophosphorylated ppk in which a phosphate is covalently linked to a histidine residue through a N-P bond.</text>
</comment>
<dbReference type="Pfam" id="PF13089">
    <property type="entry name" value="PP_kinase_N"/>
    <property type="match status" value="1"/>
</dbReference>
<keyword evidence="6" id="KW-0479">Metal-binding</keyword>
<dbReference type="SUPFAM" id="SSF56024">
    <property type="entry name" value="Phospholipase D/nuclease"/>
    <property type="match status" value="2"/>
</dbReference>
<feature type="domain" description="Polyphosphate kinase C-terminal" evidence="10">
    <location>
        <begin position="503"/>
        <end position="663"/>
    </location>
</feature>
<name>A0A3N0VK88_9GAMM</name>
<dbReference type="GO" id="GO:0046872">
    <property type="term" value="F:metal ion binding"/>
    <property type="evidence" value="ECO:0007669"/>
    <property type="project" value="UniProtKB-KW"/>
</dbReference>
<evidence type="ECO:0000259" key="9">
    <source>
        <dbReference type="Pfam" id="PF13089"/>
    </source>
</evidence>
<gene>
    <name evidence="12" type="primary">ppk1</name>
    <name evidence="6" type="synonym">ppk</name>
    <name evidence="12" type="ORF">ED208_01195</name>
</gene>
<dbReference type="GO" id="GO:0005524">
    <property type="term" value="F:ATP binding"/>
    <property type="evidence" value="ECO:0007669"/>
    <property type="project" value="UniProtKB-KW"/>
</dbReference>
<reference evidence="12 13" key="1">
    <citation type="submission" date="2018-10" db="EMBL/GenBank/DDBJ databases">
        <authorList>
            <person name="Chen W.-M."/>
        </authorList>
    </citation>
    <scope>NUCLEOTIDE SEQUENCE [LARGE SCALE GENOMIC DNA]</scope>
    <source>
        <strain evidence="12 13">THS-13</strain>
    </source>
</reference>
<keyword evidence="4 6" id="KW-0418">Kinase</keyword>
<dbReference type="Proteomes" id="UP000282106">
    <property type="component" value="Unassembled WGS sequence"/>
</dbReference>
<dbReference type="InterPro" id="IPR025198">
    <property type="entry name" value="PPK_N_dom"/>
</dbReference>
<keyword evidence="2 6" id="KW-0808">Transferase</keyword>
<dbReference type="InterPro" id="IPR036830">
    <property type="entry name" value="PP_kinase_middle_dom_sf"/>
</dbReference>
<protein>
    <recommendedName>
        <fullName evidence="6 7">Polyphosphate kinase</fullName>
        <ecNumber evidence="6 7">2.7.4.1</ecNumber>
    </recommendedName>
    <alternativeName>
        <fullName evidence="6">ATP-polyphosphate phosphotransferase</fullName>
    </alternativeName>
    <alternativeName>
        <fullName evidence="6">Polyphosphoric acid kinase</fullName>
    </alternativeName>
</protein>
<dbReference type="InterPro" id="IPR024953">
    <property type="entry name" value="PP_kinase_middle"/>
</dbReference>
<feature type="domain" description="Polyphosphate kinase N-terminal" evidence="9">
    <location>
        <begin position="9"/>
        <end position="114"/>
    </location>
</feature>
<dbReference type="GO" id="GO:0009358">
    <property type="term" value="C:polyphosphate kinase complex"/>
    <property type="evidence" value="ECO:0007669"/>
    <property type="project" value="InterPro"/>
</dbReference>
<keyword evidence="6" id="KW-0460">Magnesium</keyword>
<keyword evidence="5 6" id="KW-0067">ATP-binding</keyword>
<dbReference type="Gene3D" id="3.30.1840.10">
    <property type="entry name" value="Polyphosphate kinase middle domain"/>
    <property type="match status" value="1"/>
</dbReference>
<feature type="domain" description="Polyphosphate kinase C-terminal" evidence="11">
    <location>
        <begin position="332"/>
        <end position="494"/>
    </location>
</feature>
<feature type="binding site" evidence="6">
    <location>
        <position position="47"/>
    </location>
    <ligand>
        <name>ATP</name>
        <dbReference type="ChEBI" id="CHEBI:30616"/>
    </ligand>
</feature>
<dbReference type="Pfam" id="PF13090">
    <property type="entry name" value="PP_kinase_C"/>
    <property type="match status" value="1"/>
</dbReference>
<dbReference type="EMBL" id="RJVO01000001">
    <property type="protein sequence ID" value="ROH93177.1"/>
    <property type="molecule type" value="Genomic_DNA"/>
</dbReference>
<dbReference type="EC" id="2.7.4.1" evidence="6 7"/>
<feature type="binding site" evidence="6">
    <location>
        <position position="564"/>
    </location>
    <ligand>
        <name>ATP</name>
        <dbReference type="ChEBI" id="CHEBI:30616"/>
    </ligand>
</feature>
<feature type="active site" description="Phosphohistidine intermediate" evidence="6">
    <location>
        <position position="435"/>
    </location>
</feature>
<dbReference type="NCBIfam" id="TIGR03705">
    <property type="entry name" value="poly_P_kin"/>
    <property type="match status" value="1"/>
</dbReference>
<dbReference type="InterPro" id="IPR003414">
    <property type="entry name" value="PP_kinase"/>
</dbReference>
<dbReference type="InParanoid" id="A0A3N0VK88"/>
<feature type="domain" description="Polyphosphate kinase middle" evidence="8">
    <location>
        <begin position="126"/>
        <end position="305"/>
    </location>
</feature>
<evidence type="ECO:0000313" key="12">
    <source>
        <dbReference type="EMBL" id="ROH93177.1"/>
    </source>
</evidence>
<evidence type="ECO:0000256" key="7">
    <source>
        <dbReference type="RuleBase" id="RU003800"/>
    </source>
</evidence>
<dbReference type="NCBIfam" id="NF003917">
    <property type="entry name" value="PRK05443.1-1"/>
    <property type="match status" value="1"/>
</dbReference>
<dbReference type="CDD" id="cd09165">
    <property type="entry name" value="PLDc_PaPPK1_C1_like"/>
    <property type="match status" value="1"/>
</dbReference>
<organism evidence="12 13">
    <name type="scientific">Stagnimonas aquatica</name>
    <dbReference type="NCBI Taxonomy" id="2689987"/>
    <lineage>
        <taxon>Bacteria</taxon>
        <taxon>Pseudomonadati</taxon>
        <taxon>Pseudomonadota</taxon>
        <taxon>Gammaproteobacteria</taxon>
        <taxon>Nevskiales</taxon>
        <taxon>Nevskiaceae</taxon>
        <taxon>Stagnimonas</taxon>
    </lineage>
</organism>